<evidence type="ECO:0000313" key="3">
    <source>
        <dbReference type="EMBL" id="MFD0959431.1"/>
    </source>
</evidence>
<keyword evidence="4" id="KW-1185">Reference proteome</keyword>
<dbReference type="RefSeq" id="WP_377563880.1">
    <property type="nucleotide sequence ID" value="NZ_JBHTJZ010000009.1"/>
</dbReference>
<dbReference type="EC" id="2.1.1.171" evidence="3"/>
<accession>A0ABW3HPH8</accession>
<evidence type="ECO:0000313" key="4">
    <source>
        <dbReference type="Proteomes" id="UP001596989"/>
    </source>
</evidence>
<comment type="caution">
    <text evidence="3">The sequence shown here is derived from an EMBL/GenBank/DDBJ whole genome shotgun (WGS) entry which is preliminary data.</text>
</comment>
<dbReference type="Proteomes" id="UP001596989">
    <property type="component" value="Unassembled WGS sequence"/>
</dbReference>
<dbReference type="EMBL" id="JBHTJZ010000009">
    <property type="protein sequence ID" value="MFD0959431.1"/>
    <property type="molecule type" value="Genomic_DNA"/>
</dbReference>
<dbReference type="Pfam" id="PF03602">
    <property type="entry name" value="Cons_hypoth95"/>
    <property type="match status" value="1"/>
</dbReference>
<dbReference type="InterPro" id="IPR029063">
    <property type="entry name" value="SAM-dependent_MTases_sf"/>
</dbReference>
<gene>
    <name evidence="3" type="primary">rsmD</name>
    <name evidence="3" type="ORF">ACFQ2I_08505</name>
</gene>
<dbReference type="InterPro" id="IPR004398">
    <property type="entry name" value="RNA_MeTrfase_RsmD"/>
</dbReference>
<reference evidence="4" key="1">
    <citation type="journal article" date="2019" name="Int. J. Syst. Evol. Microbiol.">
        <title>The Global Catalogue of Microorganisms (GCM) 10K type strain sequencing project: providing services to taxonomists for standard genome sequencing and annotation.</title>
        <authorList>
            <consortium name="The Broad Institute Genomics Platform"/>
            <consortium name="The Broad Institute Genome Sequencing Center for Infectious Disease"/>
            <person name="Wu L."/>
            <person name="Ma J."/>
        </authorList>
    </citation>
    <scope>NUCLEOTIDE SEQUENCE [LARGE SCALE GENOMIC DNA]</scope>
    <source>
        <strain evidence="4">CCUG 59129</strain>
    </source>
</reference>
<protein>
    <submittedName>
        <fullName evidence="3">16S rRNA (Guanine(966)-N(2))-methyltransferase RsmD</fullName>
        <ecNumber evidence="3">2.1.1.171</ecNumber>
    </submittedName>
</protein>
<dbReference type="SUPFAM" id="SSF53335">
    <property type="entry name" value="S-adenosyl-L-methionine-dependent methyltransferases"/>
    <property type="match status" value="1"/>
</dbReference>
<name>A0ABW3HPH8_9BACL</name>
<organism evidence="3 4">
    <name type="scientific">Paenibacillus chungangensis</name>
    <dbReference type="NCBI Taxonomy" id="696535"/>
    <lineage>
        <taxon>Bacteria</taxon>
        <taxon>Bacillati</taxon>
        <taxon>Bacillota</taxon>
        <taxon>Bacilli</taxon>
        <taxon>Bacillales</taxon>
        <taxon>Paenibacillaceae</taxon>
        <taxon>Paenibacillus</taxon>
    </lineage>
</organism>
<dbReference type="Gene3D" id="3.40.50.150">
    <property type="entry name" value="Vaccinia Virus protein VP39"/>
    <property type="match status" value="1"/>
</dbReference>
<dbReference type="CDD" id="cd02440">
    <property type="entry name" value="AdoMet_MTases"/>
    <property type="match status" value="1"/>
</dbReference>
<proteinExistence type="predicted"/>
<sequence length="228" mass="25362">MRCNELQTLSFHLNRLCGTIGGKLCERGKFDVRVVAGQAKGRVLKAVPGMNTRPTTDKVKEAIFSMIGPYFEGGAALDLFAGTGGLGIEAWSRGIQRIILVDREKLSIDTIRHNLKTAGAEQSAEIYRNDAERALKALDKRGLSFRLVFLDPPYRMTNMDEMMNGMAQAGMLEPDAFVVIEHDTAVVYPDEIAEFQCLKKAKYGDTSVTIYQYIGTDSKDRREADDNE</sequence>
<keyword evidence="1 3" id="KW-0489">Methyltransferase</keyword>
<dbReference type="PANTHER" id="PTHR43542:SF1">
    <property type="entry name" value="METHYLTRANSFERASE"/>
    <property type="match status" value="1"/>
</dbReference>
<dbReference type="PANTHER" id="PTHR43542">
    <property type="entry name" value="METHYLTRANSFERASE"/>
    <property type="match status" value="1"/>
</dbReference>
<keyword evidence="2 3" id="KW-0808">Transferase</keyword>
<evidence type="ECO:0000256" key="2">
    <source>
        <dbReference type="ARBA" id="ARBA00022679"/>
    </source>
</evidence>
<dbReference type="NCBIfam" id="TIGR00095">
    <property type="entry name" value="16S rRNA (guanine(966)-N(2))-methyltransferase RsmD"/>
    <property type="match status" value="1"/>
</dbReference>
<evidence type="ECO:0000256" key="1">
    <source>
        <dbReference type="ARBA" id="ARBA00022603"/>
    </source>
</evidence>
<dbReference type="GO" id="GO:0052913">
    <property type="term" value="F:16S rRNA (guanine(966)-N(2))-methyltransferase activity"/>
    <property type="evidence" value="ECO:0007669"/>
    <property type="project" value="UniProtKB-EC"/>
</dbReference>